<dbReference type="RefSeq" id="XP_064769893.1">
    <property type="nucleotide sequence ID" value="XM_064909463.1"/>
</dbReference>
<keyword evidence="2" id="KW-0812">Transmembrane</keyword>
<protein>
    <submittedName>
        <fullName evidence="3">Uncharacterized protein</fullName>
    </submittedName>
</protein>
<keyword evidence="2" id="KW-1133">Transmembrane helix</keyword>
<dbReference type="EMBL" id="JBBJBU010000002">
    <property type="protein sequence ID" value="KAK7206860.1"/>
    <property type="molecule type" value="Genomic_DNA"/>
</dbReference>
<evidence type="ECO:0000313" key="4">
    <source>
        <dbReference type="Proteomes" id="UP001498771"/>
    </source>
</evidence>
<reference evidence="3 4" key="1">
    <citation type="submission" date="2024-03" db="EMBL/GenBank/DDBJ databases">
        <title>Genome-scale model development and genomic sequencing of the oleaginous clade Lipomyces.</title>
        <authorList>
            <consortium name="Lawrence Berkeley National Laboratory"/>
            <person name="Czajka J.J."/>
            <person name="Han Y."/>
            <person name="Kim J."/>
            <person name="Mondo S.J."/>
            <person name="Hofstad B.A."/>
            <person name="Robles A."/>
            <person name="Haridas S."/>
            <person name="Riley R."/>
            <person name="LaButti K."/>
            <person name="Pangilinan J."/>
            <person name="Andreopoulos W."/>
            <person name="Lipzen A."/>
            <person name="Yan J."/>
            <person name="Wang M."/>
            <person name="Ng V."/>
            <person name="Grigoriev I.V."/>
            <person name="Spatafora J.W."/>
            <person name="Magnuson J.K."/>
            <person name="Baker S.E."/>
            <person name="Pomraning K.R."/>
        </authorList>
    </citation>
    <scope>NUCLEOTIDE SEQUENCE [LARGE SCALE GENOMIC DNA]</scope>
    <source>
        <strain evidence="3 4">Phaff 52-87</strain>
    </source>
</reference>
<keyword evidence="2" id="KW-0472">Membrane</keyword>
<feature type="region of interest" description="Disordered" evidence="1">
    <location>
        <begin position="1"/>
        <end position="53"/>
    </location>
</feature>
<sequence>MRAMQAMHREHSGYRRGGLRWKVANKRKSQDQIKNRPDQTSDRGERRSQGWTRMMQYDKTTDEMLCARDRHSAADEPFFVQFVDEFAILSNSLDVTTLHYRISGKRNVGVIDSQTGEEASAGVQQSSRAGSGLGSTLKTRQSVFLFFFLFSFFLFFFPFFGLLVLTWNSDSGDLRGSGCQKPKTNRWLLVAKLSLAENVDSAFCSMERRRE</sequence>
<feature type="compositionally biased region" description="Basic and acidic residues" evidence="1">
    <location>
        <begin position="28"/>
        <end position="48"/>
    </location>
</feature>
<keyword evidence="4" id="KW-1185">Reference proteome</keyword>
<dbReference type="GeneID" id="90034975"/>
<proteinExistence type="predicted"/>
<organism evidence="3 4">
    <name type="scientific">Myxozyma melibiosi</name>
    <dbReference type="NCBI Taxonomy" id="54550"/>
    <lineage>
        <taxon>Eukaryota</taxon>
        <taxon>Fungi</taxon>
        <taxon>Dikarya</taxon>
        <taxon>Ascomycota</taxon>
        <taxon>Saccharomycotina</taxon>
        <taxon>Lipomycetes</taxon>
        <taxon>Lipomycetales</taxon>
        <taxon>Lipomycetaceae</taxon>
        <taxon>Myxozyma</taxon>
    </lineage>
</organism>
<feature type="compositionally biased region" description="Basic residues" evidence="1">
    <location>
        <begin position="17"/>
        <end position="27"/>
    </location>
</feature>
<name>A0ABR1FAK0_9ASCO</name>
<gene>
    <name evidence="3" type="ORF">BZA70DRAFT_116484</name>
</gene>
<evidence type="ECO:0000256" key="1">
    <source>
        <dbReference type="SAM" id="MobiDB-lite"/>
    </source>
</evidence>
<comment type="caution">
    <text evidence="3">The sequence shown here is derived from an EMBL/GenBank/DDBJ whole genome shotgun (WGS) entry which is preliminary data.</text>
</comment>
<dbReference type="Proteomes" id="UP001498771">
    <property type="component" value="Unassembled WGS sequence"/>
</dbReference>
<accession>A0ABR1FAK0</accession>
<evidence type="ECO:0000256" key="2">
    <source>
        <dbReference type="SAM" id="Phobius"/>
    </source>
</evidence>
<evidence type="ECO:0000313" key="3">
    <source>
        <dbReference type="EMBL" id="KAK7206860.1"/>
    </source>
</evidence>
<feature type="transmembrane region" description="Helical" evidence="2">
    <location>
        <begin position="143"/>
        <end position="167"/>
    </location>
</feature>